<dbReference type="Pfam" id="PF07833">
    <property type="entry name" value="Cu_amine_oxidN1"/>
    <property type="match status" value="1"/>
</dbReference>
<dbReference type="SUPFAM" id="SSF55383">
    <property type="entry name" value="Copper amine oxidase, domain N"/>
    <property type="match status" value="1"/>
</dbReference>
<feature type="signal peptide" evidence="1">
    <location>
        <begin position="1"/>
        <end position="30"/>
    </location>
</feature>
<dbReference type="SUPFAM" id="SSF82171">
    <property type="entry name" value="DPP6 N-terminal domain-like"/>
    <property type="match status" value="1"/>
</dbReference>
<sequence length="551" mass="60265">MTVSIIKTWRTKSLAAFLVCTQLIGFTAGATTSAEAASPAMSLAWEELYGGKEQNRGYATCITSDHGFALVGQAVDAQTQYTFGDADIYLAKTDKTGYLQWEKMIGDYGPDTGTAILATADGGYIIGGSSQVGFKRYDNAYLLKLNASAKKEWDRKIGGEADVTLNDLQIANDGAYVMTGTIDKHGSQRADLYAAKIDTNGKVVWEKSWGGKDDEHGKAIRPTADGGLMILGETSSRGQGGYDLYLMKIDANGKEQWSKTYGGKAWDIAESMEATMDGGYILVGRTASFNNGDYDTYIVKTDGGGNLMWEKSFGQNGWDVAMHVEQSLDGGYYIAGWTESKKAGKYDLFLLRLDGSGNRLSYSSLANDKFSEQMAIGIDEKGGLTVTGIWAEELKWNQAYKGKEAVNAQAYLANITVAPAIQSVQRDKRANLAVNIVVDGKEFVTTMNPLNREGQIFVDAEDLAKALGASFKPANTVEYITLQRDGKEIRFVTDRKEVKVNDDKHQLTVPAFVYGPRYMVPLRWVCEQWGVKVGWDESTRSVTLTAPKLTP</sequence>
<dbReference type="RefSeq" id="WP_131919700.1">
    <property type="nucleotide sequence ID" value="NZ_JAOQNU010000018.1"/>
</dbReference>
<gene>
    <name evidence="3" type="ORF">EDD73_1195</name>
</gene>
<comment type="caution">
    <text evidence="3">The sequence shown here is derived from an EMBL/GenBank/DDBJ whole genome shotgun (WGS) entry which is preliminary data.</text>
</comment>
<reference evidence="3 4" key="1">
    <citation type="submission" date="2019-03" db="EMBL/GenBank/DDBJ databases">
        <title>Genomic Encyclopedia of Type Strains, Phase IV (KMG-IV): sequencing the most valuable type-strain genomes for metagenomic binning, comparative biology and taxonomic classification.</title>
        <authorList>
            <person name="Goeker M."/>
        </authorList>
    </citation>
    <scope>NUCLEOTIDE SEQUENCE [LARGE SCALE GENOMIC DNA]</scope>
    <source>
        <strain evidence="3 4">DSM 11170</strain>
    </source>
</reference>
<protein>
    <submittedName>
        <fullName evidence="3">Copper amine oxidase-like protein</fullName>
    </submittedName>
</protein>
<dbReference type="InterPro" id="IPR012854">
    <property type="entry name" value="Cu_amine_oxidase-like_N"/>
</dbReference>
<keyword evidence="4" id="KW-1185">Reference proteome</keyword>
<dbReference type="InterPro" id="IPR015943">
    <property type="entry name" value="WD40/YVTN_repeat-like_dom_sf"/>
</dbReference>
<evidence type="ECO:0000313" key="3">
    <source>
        <dbReference type="EMBL" id="TCP62658.1"/>
    </source>
</evidence>
<organism evidence="3 4">
    <name type="scientific">Heliophilum fasciatum</name>
    <dbReference type="NCBI Taxonomy" id="35700"/>
    <lineage>
        <taxon>Bacteria</taxon>
        <taxon>Bacillati</taxon>
        <taxon>Bacillota</taxon>
        <taxon>Clostridia</taxon>
        <taxon>Eubacteriales</taxon>
        <taxon>Heliobacteriaceae</taxon>
        <taxon>Heliophilum</taxon>
    </lineage>
</organism>
<dbReference type="PANTHER" id="PTHR42754">
    <property type="entry name" value="ENDOGLUCANASE"/>
    <property type="match status" value="1"/>
</dbReference>
<dbReference type="OrthoDB" id="9811934at2"/>
<dbReference type="Gene3D" id="3.30.457.10">
    <property type="entry name" value="Copper amine oxidase-like, N-terminal domain"/>
    <property type="match status" value="1"/>
</dbReference>
<dbReference type="AlphaFoldDB" id="A0A4R2RIV1"/>
<accession>A0A4R2RIV1</accession>
<dbReference type="EMBL" id="SLXT01000019">
    <property type="protein sequence ID" value="TCP62658.1"/>
    <property type="molecule type" value="Genomic_DNA"/>
</dbReference>
<feature type="chain" id="PRO_5039649772" evidence="1">
    <location>
        <begin position="31"/>
        <end position="551"/>
    </location>
</feature>
<dbReference type="Gene3D" id="2.130.10.10">
    <property type="entry name" value="YVTN repeat-like/Quinoprotein amine dehydrogenase"/>
    <property type="match status" value="1"/>
</dbReference>
<evidence type="ECO:0000259" key="2">
    <source>
        <dbReference type="Pfam" id="PF07833"/>
    </source>
</evidence>
<proteinExistence type="predicted"/>
<feature type="domain" description="Copper amine oxidase-like N-terminal" evidence="2">
    <location>
        <begin position="437"/>
        <end position="543"/>
    </location>
</feature>
<name>A0A4R2RIV1_9FIRM</name>
<dbReference type="Proteomes" id="UP000294813">
    <property type="component" value="Unassembled WGS sequence"/>
</dbReference>
<dbReference type="PANTHER" id="PTHR42754:SF1">
    <property type="entry name" value="LIPOPROTEIN"/>
    <property type="match status" value="1"/>
</dbReference>
<evidence type="ECO:0000256" key="1">
    <source>
        <dbReference type="SAM" id="SignalP"/>
    </source>
</evidence>
<evidence type="ECO:0000313" key="4">
    <source>
        <dbReference type="Proteomes" id="UP000294813"/>
    </source>
</evidence>
<keyword evidence="1" id="KW-0732">Signal</keyword>
<dbReference type="InterPro" id="IPR036582">
    <property type="entry name" value="Mao_N_sf"/>
</dbReference>